<sequence length="193" mass="21418">MFLNVVSPSPRLAVASAGRSEWDHRFQSAAGIPSVYQVKRCISTYSILCRIECVWLEGDRAPRVPGYVSVGSRRYAEWQNLAYQASTDEEVEVPASAEEDEPAVERPQYATPTAILKRPPGLTAEMMAASKCNPVKNIAEVCARDVHTVADDTCDNAIRRQMRKALDPRRLECTMSKVQSATTPAQSVSPKFW</sequence>
<evidence type="ECO:0000313" key="2">
    <source>
        <dbReference type="Proteomes" id="UP000434957"/>
    </source>
</evidence>
<dbReference type="AlphaFoldDB" id="A0A6A4BHJ0"/>
<comment type="caution">
    <text evidence="1">The sequence shown here is derived from an EMBL/GenBank/DDBJ whole genome shotgun (WGS) entry which is preliminary data.</text>
</comment>
<dbReference type="Proteomes" id="UP000434957">
    <property type="component" value="Unassembled WGS sequence"/>
</dbReference>
<name>A0A6A4BHJ0_9STRA</name>
<proteinExistence type="predicted"/>
<protein>
    <submittedName>
        <fullName evidence="1">Uncharacterized protein</fullName>
    </submittedName>
</protein>
<keyword evidence="2" id="KW-1185">Reference proteome</keyword>
<dbReference type="EMBL" id="QXFT01005281">
    <property type="protein sequence ID" value="KAE9273370.1"/>
    <property type="molecule type" value="Genomic_DNA"/>
</dbReference>
<evidence type="ECO:0000313" key="1">
    <source>
        <dbReference type="EMBL" id="KAE9273370.1"/>
    </source>
</evidence>
<reference evidence="1 2" key="1">
    <citation type="submission" date="2018-08" db="EMBL/GenBank/DDBJ databases">
        <title>Genomic investigation of the strawberry pathogen Phytophthora fragariae indicates pathogenicity is determined by transcriptional variation in three key races.</title>
        <authorList>
            <person name="Adams T.M."/>
            <person name="Armitage A.D."/>
            <person name="Sobczyk M.K."/>
            <person name="Bates H.J."/>
            <person name="Dunwell J.M."/>
            <person name="Nellist C.F."/>
            <person name="Harrison R.J."/>
        </authorList>
    </citation>
    <scope>NUCLEOTIDE SEQUENCE [LARGE SCALE GENOMIC DNA]</scope>
    <source>
        <strain evidence="1 2">SCRP333</strain>
    </source>
</reference>
<gene>
    <name evidence="1" type="ORF">PR003_g29929</name>
</gene>
<organism evidence="1 2">
    <name type="scientific">Phytophthora rubi</name>
    <dbReference type="NCBI Taxonomy" id="129364"/>
    <lineage>
        <taxon>Eukaryota</taxon>
        <taxon>Sar</taxon>
        <taxon>Stramenopiles</taxon>
        <taxon>Oomycota</taxon>
        <taxon>Peronosporomycetes</taxon>
        <taxon>Peronosporales</taxon>
        <taxon>Peronosporaceae</taxon>
        <taxon>Phytophthora</taxon>
    </lineage>
</organism>
<accession>A0A6A4BHJ0</accession>